<keyword evidence="2" id="KW-1185">Reference proteome</keyword>
<reference evidence="1" key="1">
    <citation type="submission" date="2020-09" db="EMBL/GenBank/DDBJ databases">
        <title>Genome-Enabled Discovery of Anthraquinone Biosynthesis in Senna tora.</title>
        <authorList>
            <person name="Kang S.-H."/>
            <person name="Pandey R.P."/>
            <person name="Lee C.-M."/>
            <person name="Sim J.-S."/>
            <person name="Jeong J.-T."/>
            <person name="Choi B.-S."/>
            <person name="Jung M."/>
            <person name="Ginzburg D."/>
            <person name="Zhao K."/>
            <person name="Won S.Y."/>
            <person name="Oh T.-J."/>
            <person name="Yu Y."/>
            <person name="Kim N.-H."/>
            <person name="Lee O.R."/>
            <person name="Lee T.-H."/>
            <person name="Bashyal P."/>
            <person name="Kim T.-S."/>
            <person name="Lee W.-H."/>
            <person name="Kawkins C."/>
            <person name="Kim C.-K."/>
            <person name="Kim J.S."/>
            <person name="Ahn B.O."/>
            <person name="Rhee S.Y."/>
            <person name="Sohng J.K."/>
        </authorList>
    </citation>
    <scope>NUCLEOTIDE SEQUENCE</scope>
    <source>
        <tissue evidence="1">Leaf</tissue>
    </source>
</reference>
<accession>A0A834SV17</accession>
<dbReference type="AlphaFoldDB" id="A0A834SV17"/>
<evidence type="ECO:0000313" key="2">
    <source>
        <dbReference type="Proteomes" id="UP000634136"/>
    </source>
</evidence>
<evidence type="ECO:0000313" key="1">
    <source>
        <dbReference type="EMBL" id="KAF7810237.1"/>
    </source>
</evidence>
<comment type="caution">
    <text evidence="1">The sequence shown here is derived from an EMBL/GenBank/DDBJ whole genome shotgun (WGS) entry which is preliminary data.</text>
</comment>
<proteinExistence type="predicted"/>
<dbReference type="EMBL" id="JAAIUW010000011">
    <property type="protein sequence ID" value="KAF7810237.1"/>
    <property type="molecule type" value="Genomic_DNA"/>
</dbReference>
<protein>
    <submittedName>
        <fullName evidence="1">Cytochrome b561 and DOMON domain-containing protein</fullName>
    </submittedName>
</protein>
<gene>
    <name evidence="1" type="ORF">G2W53_036980</name>
</gene>
<name>A0A834SV17_9FABA</name>
<organism evidence="1 2">
    <name type="scientific">Senna tora</name>
    <dbReference type="NCBI Taxonomy" id="362788"/>
    <lineage>
        <taxon>Eukaryota</taxon>
        <taxon>Viridiplantae</taxon>
        <taxon>Streptophyta</taxon>
        <taxon>Embryophyta</taxon>
        <taxon>Tracheophyta</taxon>
        <taxon>Spermatophyta</taxon>
        <taxon>Magnoliopsida</taxon>
        <taxon>eudicotyledons</taxon>
        <taxon>Gunneridae</taxon>
        <taxon>Pentapetalae</taxon>
        <taxon>rosids</taxon>
        <taxon>fabids</taxon>
        <taxon>Fabales</taxon>
        <taxon>Fabaceae</taxon>
        <taxon>Caesalpinioideae</taxon>
        <taxon>Cassia clade</taxon>
        <taxon>Senna</taxon>
    </lineage>
</organism>
<sequence>MAQSLIAQNTLSKILHCQRLLGENIGTSRGRIVSLRRRTKHRTFLPPRDWRRVCLVGPVGLRNSHQRLSSGHSGAHTALNHPFVGRRDSVVAICDVEFSGGLVVGPMEVGVEVGEIAASGELLVVGESVGETVWGLIYEELWVLWEEEDGGASEGREWQ</sequence>
<dbReference type="Proteomes" id="UP000634136">
    <property type="component" value="Unassembled WGS sequence"/>
</dbReference>